<dbReference type="GO" id="GO:0033754">
    <property type="term" value="F:indoleamine 2,3-dioxygenase activity"/>
    <property type="evidence" value="ECO:0007669"/>
    <property type="project" value="UniProtKB-EC"/>
</dbReference>
<dbReference type="EMBL" id="MU001638">
    <property type="protein sequence ID" value="KAF2480985.1"/>
    <property type="molecule type" value="Genomic_DNA"/>
</dbReference>
<evidence type="ECO:0000256" key="5">
    <source>
        <dbReference type="RuleBase" id="RU369119"/>
    </source>
</evidence>
<dbReference type="PANTHER" id="PTHR28657">
    <property type="entry name" value="INDOLEAMINE 2,3-DIOXYGENASE"/>
    <property type="match status" value="1"/>
</dbReference>
<dbReference type="GO" id="GO:0046872">
    <property type="term" value="F:metal ion binding"/>
    <property type="evidence" value="ECO:0007669"/>
    <property type="project" value="UniProtKB-UniRule"/>
</dbReference>
<dbReference type="FunFam" id="1.20.58.480:FF:000005">
    <property type="entry name" value="Indoleamine 2,3-dioxygenase family protein"/>
    <property type="match status" value="1"/>
</dbReference>
<dbReference type="RefSeq" id="XP_033587555.1">
    <property type="nucleotide sequence ID" value="XM_033734070.1"/>
</dbReference>
<dbReference type="Proteomes" id="UP000799767">
    <property type="component" value="Unassembled WGS sequence"/>
</dbReference>
<feature type="compositionally biased region" description="Basic and acidic residues" evidence="6">
    <location>
        <begin position="9"/>
        <end position="21"/>
    </location>
</feature>
<keyword evidence="2 4" id="KW-0479">Metal-binding</keyword>
<comment type="similarity">
    <text evidence="1 5">Belongs to the indoleamine 2,3-dioxygenase family.</text>
</comment>
<dbReference type="PANTHER" id="PTHR28657:SF3">
    <property type="entry name" value="INDOLEAMINE 2,3-DIOXYGENASE"/>
    <property type="match status" value="1"/>
</dbReference>
<dbReference type="GeneID" id="54475072"/>
<feature type="region of interest" description="Disordered" evidence="6">
    <location>
        <begin position="1"/>
        <end position="21"/>
    </location>
</feature>
<keyword evidence="5" id="KW-0560">Oxidoreductase</keyword>
<comment type="function">
    <text evidence="5">Produces N-formyl-kynurenine through the oxidation of tryptophan.</text>
</comment>
<dbReference type="InterPro" id="IPR000898">
    <property type="entry name" value="Indolamine_dOase"/>
</dbReference>
<evidence type="ECO:0000313" key="7">
    <source>
        <dbReference type="EMBL" id="KAF2480985.1"/>
    </source>
</evidence>
<protein>
    <recommendedName>
        <fullName evidence="5">Indoleamine 2,3-dioxygenase</fullName>
        <ecNumber evidence="5">1.13.11.52</ecNumber>
    </recommendedName>
</protein>
<reference evidence="7" key="1">
    <citation type="journal article" date="2020" name="Stud. Mycol.">
        <title>101 Dothideomycetes genomes: a test case for predicting lifestyles and emergence of pathogens.</title>
        <authorList>
            <person name="Haridas S."/>
            <person name="Albert R."/>
            <person name="Binder M."/>
            <person name="Bloem J."/>
            <person name="Labutti K."/>
            <person name="Salamov A."/>
            <person name="Andreopoulos B."/>
            <person name="Baker S."/>
            <person name="Barry K."/>
            <person name="Bills G."/>
            <person name="Bluhm B."/>
            <person name="Cannon C."/>
            <person name="Castanera R."/>
            <person name="Culley D."/>
            <person name="Daum C."/>
            <person name="Ezra D."/>
            <person name="Gonzalez J."/>
            <person name="Henrissat B."/>
            <person name="Kuo A."/>
            <person name="Liang C."/>
            <person name="Lipzen A."/>
            <person name="Lutzoni F."/>
            <person name="Magnuson J."/>
            <person name="Mondo S."/>
            <person name="Nolan M."/>
            <person name="Ohm R."/>
            <person name="Pangilinan J."/>
            <person name="Park H.-J."/>
            <person name="Ramirez L."/>
            <person name="Alfaro M."/>
            <person name="Sun H."/>
            <person name="Tritt A."/>
            <person name="Yoshinaga Y."/>
            <person name="Zwiers L.-H."/>
            <person name="Turgeon B."/>
            <person name="Goodwin S."/>
            <person name="Spatafora J."/>
            <person name="Crous P."/>
            <person name="Grigoriev I."/>
        </authorList>
    </citation>
    <scope>NUCLEOTIDE SEQUENCE</scope>
    <source>
        <strain evidence="7">CBS 113389</strain>
    </source>
</reference>
<evidence type="ECO:0000256" key="1">
    <source>
        <dbReference type="ARBA" id="ARBA00007119"/>
    </source>
</evidence>
<keyword evidence="3 4" id="KW-0408">Iron</keyword>
<proteinExistence type="inferred from homology"/>
<evidence type="ECO:0000256" key="4">
    <source>
        <dbReference type="PIRSR" id="PIRSR600898-1"/>
    </source>
</evidence>
<gene>
    <name evidence="7" type="ORF">BDY17DRAFT_300522</name>
</gene>
<keyword evidence="5" id="KW-0223">Dioxygenase</keyword>
<keyword evidence="8" id="KW-1185">Reference proteome</keyword>
<name>A0A6A6PM52_9PEZI</name>
<evidence type="ECO:0000256" key="6">
    <source>
        <dbReference type="SAM" id="MobiDB-lite"/>
    </source>
</evidence>
<dbReference type="OrthoDB" id="10262710at2759"/>
<organism evidence="7 8">
    <name type="scientific">Neohortaea acidophila</name>
    <dbReference type="NCBI Taxonomy" id="245834"/>
    <lineage>
        <taxon>Eukaryota</taxon>
        <taxon>Fungi</taxon>
        <taxon>Dikarya</taxon>
        <taxon>Ascomycota</taxon>
        <taxon>Pezizomycotina</taxon>
        <taxon>Dothideomycetes</taxon>
        <taxon>Dothideomycetidae</taxon>
        <taxon>Mycosphaerellales</taxon>
        <taxon>Teratosphaeriaceae</taxon>
        <taxon>Neohortaea</taxon>
    </lineage>
</organism>
<accession>A0A6A6PM52</accession>
<evidence type="ECO:0000256" key="2">
    <source>
        <dbReference type="ARBA" id="ARBA00022723"/>
    </source>
</evidence>
<evidence type="ECO:0000313" key="8">
    <source>
        <dbReference type="Proteomes" id="UP000799767"/>
    </source>
</evidence>
<dbReference type="EC" id="1.13.11.52" evidence="5"/>
<sequence length="500" mass="56307">MSPYLSSHPAEDHDAKPNDLRENFPFIEEDPLTVPSSEDPFTITTATGFLPLRTPLINLPAPFLPLTKLADELPVKKLDGSPGLLATFQLGPVIDKGEALPDLVDEIDSLVTADGKPDLDAVTAVFREYAFIASSYLLEPCWERWCQGLEGYGLGRPVLPKVVAGPLVKTAKMLDIHPFMAYAAAYTLYNYRFENNSIGLDEYKNLRLIRAFQHGLDPSSSEAGFVLTHLDMVKHTGGLIKGTTDILNGISTGSDRDHVVAGLETMLQSMRLIEASMETMWENSRPKDYNTYRTFIFGIKNQSMFPDGVIYEGQLDGRPQYFRGESGANDSIIPLIDSLLQIPMPANPLTEILKDFRSYRPKPHRDFLAYVRSRAEALGVRDYFCGNVDTAVLYLRLLDHVRSFRWRHWLFAREYIIKLSKHPTATGGSPIVTWLPNQLLAVMDLMAHVWGEIGPEDRAKQPKFVIEMMENAADQRTKLDKEVAKYCQERQVPNERLIST</sequence>
<dbReference type="SUPFAM" id="SSF140959">
    <property type="entry name" value="Indolic compounds 2,3-dioxygenase-like"/>
    <property type="match status" value="1"/>
</dbReference>
<dbReference type="InterPro" id="IPR037217">
    <property type="entry name" value="Trp/Indoleamine_2_3_dOase-like"/>
</dbReference>
<dbReference type="AlphaFoldDB" id="A0A6A6PM52"/>
<evidence type="ECO:0000256" key="3">
    <source>
        <dbReference type="ARBA" id="ARBA00023004"/>
    </source>
</evidence>
<keyword evidence="4 5" id="KW-0349">Heme</keyword>
<dbReference type="Pfam" id="PF01231">
    <property type="entry name" value="IDO"/>
    <property type="match status" value="1"/>
</dbReference>
<dbReference type="Gene3D" id="1.20.58.480">
    <property type="match status" value="1"/>
</dbReference>
<dbReference type="GO" id="GO:0019441">
    <property type="term" value="P:L-tryptophan catabolic process to kynurenine"/>
    <property type="evidence" value="ECO:0007669"/>
    <property type="project" value="UniProtKB-UniRule"/>
</dbReference>
<feature type="binding site" description="proximal binding residue" evidence="4">
    <location>
        <position position="408"/>
    </location>
    <ligand>
        <name>heme b</name>
        <dbReference type="ChEBI" id="CHEBI:60344"/>
    </ligand>
    <ligandPart>
        <name>Fe</name>
        <dbReference type="ChEBI" id="CHEBI:18248"/>
    </ligandPart>
</feature>
<dbReference type="GO" id="GO:0020037">
    <property type="term" value="F:heme binding"/>
    <property type="evidence" value="ECO:0007669"/>
    <property type="project" value="UniProtKB-UniRule"/>
</dbReference>
<comment type="catalytic activity">
    <reaction evidence="5">
        <text>L-tryptophan + O2 = N-formyl-L-kynurenine</text>
        <dbReference type="Rhea" id="RHEA:24536"/>
        <dbReference type="ChEBI" id="CHEBI:15379"/>
        <dbReference type="ChEBI" id="CHEBI:57912"/>
        <dbReference type="ChEBI" id="CHEBI:58629"/>
    </reaction>
</comment>